<proteinExistence type="predicted"/>
<feature type="region of interest" description="Disordered" evidence="1">
    <location>
        <begin position="1"/>
        <end position="23"/>
    </location>
</feature>
<dbReference type="Proteomes" id="UP000466894">
    <property type="component" value="Chromosome"/>
</dbReference>
<evidence type="ECO:0000313" key="3">
    <source>
        <dbReference type="Proteomes" id="UP000466894"/>
    </source>
</evidence>
<protein>
    <submittedName>
        <fullName evidence="2">Uncharacterized protein</fullName>
    </submittedName>
</protein>
<organism evidence="2 3">
    <name type="scientific">Mycobacterium noviomagense</name>
    <dbReference type="NCBI Taxonomy" id="459858"/>
    <lineage>
        <taxon>Bacteria</taxon>
        <taxon>Bacillati</taxon>
        <taxon>Actinomycetota</taxon>
        <taxon>Actinomycetes</taxon>
        <taxon>Mycobacteriales</taxon>
        <taxon>Mycobacteriaceae</taxon>
        <taxon>Mycobacterium</taxon>
    </lineage>
</organism>
<evidence type="ECO:0000256" key="1">
    <source>
        <dbReference type="SAM" id="MobiDB-lite"/>
    </source>
</evidence>
<name>A0A7I7PA50_9MYCO</name>
<reference evidence="2 3" key="1">
    <citation type="journal article" date="2019" name="Emerg. Microbes Infect.">
        <title>Comprehensive subspecies identification of 175 nontuberculous mycobacteria species based on 7547 genomic profiles.</title>
        <authorList>
            <person name="Matsumoto Y."/>
            <person name="Kinjo T."/>
            <person name="Motooka D."/>
            <person name="Nabeya D."/>
            <person name="Jung N."/>
            <person name="Uechi K."/>
            <person name="Horii T."/>
            <person name="Iida T."/>
            <person name="Fujita J."/>
            <person name="Nakamura S."/>
        </authorList>
    </citation>
    <scope>NUCLEOTIDE SEQUENCE [LARGE SCALE GENOMIC DNA]</scope>
    <source>
        <strain evidence="2 3">JCM 16367</strain>
    </source>
</reference>
<feature type="compositionally biased region" description="Low complexity" evidence="1">
    <location>
        <begin position="11"/>
        <end position="23"/>
    </location>
</feature>
<feature type="region of interest" description="Disordered" evidence="1">
    <location>
        <begin position="92"/>
        <end position="116"/>
    </location>
</feature>
<feature type="compositionally biased region" description="Polar residues" evidence="1">
    <location>
        <begin position="1"/>
        <end position="10"/>
    </location>
</feature>
<dbReference type="KEGG" id="mnv:MNVI_07530"/>
<dbReference type="EMBL" id="AP022583">
    <property type="protein sequence ID" value="BBY05435.1"/>
    <property type="molecule type" value="Genomic_DNA"/>
</dbReference>
<sequence>MALTKGSISGDSQPPRAPAADAAAVYAGNDATRIHREAGTAAVAAAHTTGSAGESAIGAPFIGEDHKLDEDRRHARRWLHRSRATRFSRTVRPIPRPIGPVRNVKGARQWETSQFG</sequence>
<gene>
    <name evidence="2" type="ORF">MNVI_07530</name>
</gene>
<evidence type="ECO:0000313" key="2">
    <source>
        <dbReference type="EMBL" id="BBY05435.1"/>
    </source>
</evidence>
<dbReference type="AlphaFoldDB" id="A0A7I7PA50"/>
<accession>A0A7I7PA50</accession>